<dbReference type="EMBL" id="CP076724">
    <property type="protein sequence ID" value="QWV98180.1"/>
    <property type="molecule type" value="Genomic_DNA"/>
</dbReference>
<reference evidence="1 2" key="1">
    <citation type="submission" date="2021-06" db="EMBL/GenBank/DDBJ databases">
        <title>Gemonas diversity in paddy soil.</title>
        <authorList>
            <person name="Liu G."/>
        </authorList>
    </citation>
    <scope>NUCLEOTIDE SEQUENCE [LARGE SCALE GENOMIC DNA]</scope>
    <source>
        <strain evidence="1 2">RG29</strain>
    </source>
</reference>
<keyword evidence="2" id="KW-1185">Reference proteome</keyword>
<protein>
    <recommendedName>
        <fullName evidence="3">Zinc ribbon domain-containing protein</fullName>
    </recommendedName>
</protein>
<proteinExistence type="predicted"/>
<evidence type="ECO:0000313" key="1">
    <source>
        <dbReference type="EMBL" id="QWV98180.1"/>
    </source>
</evidence>
<dbReference type="Proteomes" id="UP000683493">
    <property type="component" value="Chromosome"/>
</dbReference>
<name>A0ABX8JIG5_9BACT</name>
<evidence type="ECO:0000313" key="2">
    <source>
        <dbReference type="Proteomes" id="UP000683493"/>
    </source>
</evidence>
<accession>A0ABX8JIG5</accession>
<evidence type="ECO:0008006" key="3">
    <source>
        <dbReference type="Google" id="ProtNLM"/>
    </source>
</evidence>
<sequence length="564" mass="65213">MPNVDDHMQYEERADYIQDTDLIKMTVNNTFFDEIQLKLIQKGAKLIVGPRGSGKTHQMKIAYNSCIKNNSNPMAVYVTFGKYYHLEPFLYKAPNAITIFHTWVLAKLVLAVGRFVNDYNPQSFESFYLSNRMDENELLEFVSEAEKGVLSDGNSRLIRKLTITNIISIINQACELAGRKRTILLLDDAALSLTPDYMIEFFDIFRSLKTVTISPKASVYPGTTQYGPRFHVSHDAEKVDCWLNVNDQDYGNFMDQIFKKRLGLSNEDISGEVVELLKYGSFGIPRAFITLVRSYLKIKSNNPQQRFNKVVDEQIELLRQEYLSLHKKLPQFKNIINLGLKAFEKIVEVTVETNRNVSKQKQLHFGILKKDDIRFERMIKFLIEAGMMYEITPPIHYGKDRAGKDRIYDRYIPHLLFVLRKYGGDFRNMVDFFSMSNKTPKHPIRRKFENLLGREISDIHLNLPACKKCSAERLTEEQKFCHQCGNALVGQSAFELCMEIPINDLPIPTWQKERITQQTSLKTLGDILSVPDPASELRKADMIGKKRSEQIYEIAKYLEEDFLA</sequence>
<gene>
    <name evidence="1" type="ORF">KP005_02485</name>
</gene>
<organism evidence="1 2">
    <name type="scientific">Geomonas diazotrophica</name>
    <dbReference type="NCBI Taxonomy" id="2843197"/>
    <lineage>
        <taxon>Bacteria</taxon>
        <taxon>Pseudomonadati</taxon>
        <taxon>Thermodesulfobacteriota</taxon>
        <taxon>Desulfuromonadia</taxon>
        <taxon>Geobacterales</taxon>
        <taxon>Geobacteraceae</taxon>
        <taxon>Geomonas</taxon>
    </lineage>
</organism>